<sequence>MAPLEVDQIQNVVLTVTLGEEVVLPETVTATYNDGSEQDVAVTWDENQINDAVASGEGTYQIDGQTKDGSKVTATLTIAPQNFVMNPSFENSDISMWNLTFPDGSGPHAEVKQNKSNSKSGEYSLDFWNDQPVNFEISQTITGLETGYYQLSMFIQGGDAEDANMELFAETADQSNAAETSVDGWVNWQQPEIDQILVTDGKLTIGASVKAPENAWGTLDDFYLKRVGDYEEPNTKPEPEPEDPDPNPDPKPDEKEPDMSALQEVGDQVYLLKSETRDISVKQAVIDHLSDEAILIFSWQGIRVEMPVSILKGKGDISFHFGEVADAVEHKHENRLSDVIDFTLKGNNEPIIFEHAINVTFPIDTDRVQDWDHIIVHYIDENGEIQEQLEPNFYNKEAGEVTAAVNHFSIYGVFEQLAAEESESSTDESNPLPDTATNQYDYLIAGLLFLVLGSVSMWYVRRKKYQ</sequence>
<proteinExistence type="predicted"/>
<dbReference type="Proteomes" id="UP000831537">
    <property type="component" value="Chromosome"/>
</dbReference>
<keyword evidence="2" id="KW-0472">Membrane</keyword>
<feature type="compositionally biased region" description="Basic and acidic residues" evidence="1">
    <location>
        <begin position="248"/>
        <end position="258"/>
    </location>
</feature>
<evidence type="ECO:0000259" key="3">
    <source>
        <dbReference type="Pfam" id="PF07532"/>
    </source>
</evidence>
<evidence type="ECO:0000313" key="5">
    <source>
        <dbReference type="Proteomes" id="UP000831537"/>
    </source>
</evidence>
<feature type="compositionally biased region" description="Basic and acidic residues" evidence="1">
    <location>
        <begin position="229"/>
        <end position="239"/>
    </location>
</feature>
<feature type="transmembrane region" description="Helical" evidence="2">
    <location>
        <begin position="442"/>
        <end position="460"/>
    </location>
</feature>
<dbReference type="Pfam" id="PF07532">
    <property type="entry name" value="Big_4"/>
    <property type="match status" value="1"/>
</dbReference>
<gene>
    <name evidence="4" type="ORF">MUN87_11390</name>
</gene>
<feature type="domain" description="Bacterial Ig-like" evidence="3">
    <location>
        <begin position="9"/>
        <end position="67"/>
    </location>
</feature>
<dbReference type="InterPro" id="IPR011081">
    <property type="entry name" value="Big_4"/>
</dbReference>
<keyword evidence="2" id="KW-1133">Transmembrane helix</keyword>
<keyword evidence="2" id="KW-0812">Transmembrane</keyword>
<name>A0ABY4GSW9_9BACI</name>
<evidence type="ECO:0000256" key="2">
    <source>
        <dbReference type="SAM" id="Phobius"/>
    </source>
</evidence>
<protein>
    <submittedName>
        <fullName evidence="4">Ig-like domain-containing protein</fullName>
    </submittedName>
</protein>
<feature type="region of interest" description="Disordered" evidence="1">
    <location>
        <begin position="229"/>
        <end position="259"/>
    </location>
</feature>
<reference evidence="4 5" key="1">
    <citation type="submission" date="2022-04" db="EMBL/GenBank/DDBJ databases">
        <title>Gracilibacillus sp. isolated from saltern.</title>
        <authorList>
            <person name="Won M."/>
            <person name="Lee C.-M."/>
            <person name="Woen H.-Y."/>
            <person name="Kwon S.-W."/>
        </authorList>
    </citation>
    <scope>NUCLEOTIDE SEQUENCE [LARGE SCALE GENOMIC DNA]</scope>
    <source>
        <strain evidence="4 5">SSPM10-3</strain>
    </source>
</reference>
<dbReference type="EMBL" id="CP095071">
    <property type="protein sequence ID" value="UOQ87491.1"/>
    <property type="molecule type" value="Genomic_DNA"/>
</dbReference>
<dbReference type="Gene3D" id="2.60.120.260">
    <property type="entry name" value="Galactose-binding domain-like"/>
    <property type="match status" value="1"/>
</dbReference>
<accession>A0ABY4GSW9</accession>
<evidence type="ECO:0000313" key="4">
    <source>
        <dbReference type="EMBL" id="UOQ87491.1"/>
    </source>
</evidence>
<keyword evidence="5" id="KW-1185">Reference proteome</keyword>
<dbReference type="NCBIfam" id="TIGR01167">
    <property type="entry name" value="LPXTG_anchor"/>
    <property type="match status" value="1"/>
</dbReference>
<organism evidence="4 5">
    <name type="scientific">Gracilibacillus salinarum</name>
    <dbReference type="NCBI Taxonomy" id="2932255"/>
    <lineage>
        <taxon>Bacteria</taxon>
        <taxon>Bacillati</taxon>
        <taxon>Bacillota</taxon>
        <taxon>Bacilli</taxon>
        <taxon>Bacillales</taxon>
        <taxon>Bacillaceae</taxon>
        <taxon>Gracilibacillus</taxon>
    </lineage>
</organism>
<evidence type="ECO:0000256" key="1">
    <source>
        <dbReference type="SAM" id="MobiDB-lite"/>
    </source>
</evidence>